<dbReference type="EMBL" id="CBLX010000024">
    <property type="protein sequence ID" value="CDG40901.1"/>
    <property type="molecule type" value="Genomic_DNA"/>
</dbReference>
<sequence length="103" mass="10107">MRELNSTEIETVSGAGFFSNFGFQLGSAIGNIVDWSTKAISGKAPVASAVAGASNLGTGIGEIVDSIASNSLTGVPQAVQTTGLGITQIVATAVANAPASKPA</sequence>
<dbReference type="AlphaFoldDB" id="A0A060QLN0"/>
<dbReference type="RefSeq" id="WP_023979371.1">
    <property type="nucleotide sequence ID" value="NZ_CBLX010000024.1"/>
</dbReference>
<gene>
    <name evidence="1" type="ORF">ASAP_2856</name>
</gene>
<evidence type="ECO:0000313" key="2">
    <source>
        <dbReference type="Proteomes" id="UP000027583"/>
    </source>
</evidence>
<accession>A0A060QLN0</accession>
<organism evidence="1 2">
    <name type="scientific">Asaia bogorensis</name>
    <dbReference type="NCBI Taxonomy" id="91915"/>
    <lineage>
        <taxon>Bacteria</taxon>
        <taxon>Pseudomonadati</taxon>
        <taxon>Pseudomonadota</taxon>
        <taxon>Alphaproteobacteria</taxon>
        <taxon>Acetobacterales</taxon>
        <taxon>Acetobacteraceae</taxon>
        <taxon>Asaia</taxon>
    </lineage>
</organism>
<name>A0A060QLN0_9PROT</name>
<dbReference type="Proteomes" id="UP000027583">
    <property type="component" value="Unassembled WGS sequence"/>
</dbReference>
<reference evidence="1 2" key="1">
    <citation type="journal article" date="2014" name="Genome Biol. Evol.">
        <title>Acetic acid bacteria genomes reveal functional traits for adaptation to life in insect guts.</title>
        <authorList>
            <person name="Chouaia B."/>
            <person name="Gaiarsa S."/>
            <person name="Crotti E."/>
            <person name="Comandatore F."/>
            <person name="Degli Esposti M."/>
            <person name="Ricci I."/>
            <person name="Alma A."/>
            <person name="Favia G."/>
            <person name="Bandi C."/>
            <person name="Daffonchio D."/>
        </authorList>
    </citation>
    <scope>NUCLEOTIDE SEQUENCE [LARGE SCALE GENOMIC DNA]</scope>
    <source>
        <strain evidence="1 2">SF2.1</strain>
    </source>
</reference>
<evidence type="ECO:0000313" key="1">
    <source>
        <dbReference type="EMBL" id="CDG40901.1"/>
    </source>
</evidence>
<proteinExistence type="predicted"/>
<protein>
    <submittedName>
        <fullName evidence="1">Uncharacterized protein</fullName>
    </submittedName>
</protein>
<reference evidence="1 2" key="2">
    <citation type="journal article" date="2014" name="PLoS ONE">
        <title>Evolution of mitochondria reconstructed from the energy metabolism of living bacteria.</title>
        <authorList>
            <person name="Degli Esposti M."/>
            <person name="Chouaia B."/>
            <person name="Comandatore F."/>
            <person name="Crotti E."/>
            <person name="Sassera D."/>
            <person name="Lievens P.M."/>
            <person name="Daffonchio D."/>
            <person name="Bandi C."/>
        </authorList>
    </citation>
    <scope>NUCLEOTIDE SEQUENCE [LARGE SCALE GENOMIC DNA]</scope>
    <source>
        <strain evidence="1 2">SF2.1</strain>
    </source>
</reference>
<dbReference type="GeneID" id="78227484"/>
<comment type="caution">
    <text evidence="1">The sequence shown here is derived from an EMBL/GenBank/DDBJ whole genome shotgun (WGS) entry which is preliminary data.</text>
</comment>